<evidence type="ECO:0000256" key="7">
    <source>
        <dbReference type="ARBA" id="ARBA00022692"/>
    </source>
</evidence>
<feature type="transmembrane region" description="Helical" evidence="13">
    <location>
        <begin position="255"/>
        <end position="272"/>
    </location>
</feature>
<dbReference type="PANTHER" id="PTHR30175:SF1">
    <property type="entry name" value="PTS SYSTEM ARBUTIN-, CELLOBIOSE-, AND SALICIN-SPECIFIC EIIBC COMPONENT-RELATED"/>
    <property type="match status" value="1"/>
</dbReference>
<protein>
    <submittedName>
        <fullName evidence="17">Glucose PTS transporter subunit IIA</fullName>
    </submittedName>
</protein>
<organism evidence="17 18">
    <name type="scientific">Actinomyces oris</name>
    <dbReference type="NCBI Taxonomy" id="544580"/>
    <lineage>
        <taxon>Bacteria</taxon>
        <taxon>Bacillati</taxon>
        <taxon>Actinomycetota</taxon>
        <taxon>Actinomycetes</taxon>
        <taxon>Actinomycetales</taxon>
        <taxon>Actinomycetaceae</taxon>
        <taxon>Actinomyces</taxon>
    </lineage>
</organism>
<evidence type="ECO:0000256" key="4">
    <source>
        <dbReference type="ARBA" id="ARBA00022597"/>
    </source>
</evidence>
<keyword evidence="10 13" id="KW-0472">Membrane</keyword>
<evidence type="ECO:0000256" key="5">
    <source>
        <dbReference type="ARBA" id="ARBA00022679"/>
    </source>
</evidence>
<dbReference type="InterPro" id="IPR003352">
    <property type="entry name" value="PTS_EIIC"/>
</dbReference>
<dbReference type="CDD" id="cd00212">
    <property type="entry name" value="PTS_IIB_glc"/>
    <property type="match status" value="1"/>
</dbReference>
<dbReference type="InterPro" id="IPR036878">
    <property type="entry name" value="Glu_permease_IIB"/>
</dbReference>
<dbReference type="GO" id="GO:0008982">
    <property type="term" value="F:protein-N(PI)-phosphohistidine-sugar phosphotransferase activity"/>
    <property type="evidence" value="ECO:0007669"/>
    <property type="project" value="InterPro"/>
</dbReference>
<dbReference type="AlphaFoldDB" id="A0AAW9KQ34"/>
<dbReference type="GO" id="GO:0090589">
    <property type="term" value="F:protein-phosphocysteine-trehalose phosphotransferase system transporter activity"/>
    <property type="evidence" value="ECO:0007669"/>
    <property type="project" value="TreeGrafter"/>
</dbReference>
<dbReference type="GO" id="GO:0005886">
    <property type="term" value="C:plasma membrane"/>
    <property type="evidence" value="ECO:0007669"/>
    <property type="project" value="UniProtKB-SubCell"/>
</dbReference>
<keyword evidence="5" id="KW-0808">Transferase</keyword>
<dbReference type="PANTHER" id="PTHR30175">
    <property type="entry name" value="PHOSPHOTRANSFERASE SYSTEM TRANSPORT PROTEIN"/>
    <property type="match status" value="1"/>
</dbReference>
<evidence type="ECO:0000256" key="13">
    <source>
        <dbReference type="SAM" id="Phobius"/>
    </source>
</evidence>
<dbReference type="EMBL" id="JAXBCZ010000001">
    <property type="protein sequence ID" value="MEA1304169.1"/>
    <property type="molecule type" value="Genomic_DNA"/>
</dbReference>
<dbReference type="Pfam" id="PF00358">
    <property type="entry name" value="PTS_EIIA_1"/>
    <property type="match status" value="1"/>
</dbReference>
<feature type="transmembrane region" description="Helical" evidence="13">
    <location>
        <begin position="321"/>
        <end position="343"/>
    </location>
</feature>
<evidence type="ECO:0000256" key="3">
    <source>
        <dbReference type="ARBA" id="ARBA00022475"/>
    </source>
</evidence>
<comment type="subcellular location">
    <subcellularLocation>
        <location evidence="1">Cell membrane</location>
        <topology evidence="1">Multi-pass membrane protein</topology>
    </subcellularLocation>
</comment>
<dbReference type="Gene3D" id="2.70.70.10">
    <property type="entry name" value="Glucose Permease (Domain IIA)"/>
    <property type="match status" value="1"/>
</dbReference>
<gene>
    <name evidence="17" type="ORF">QU665_03595</name>
</gene>
<dbReference type="SUPFAM" id="SSF51261">
    <property type="entry name" value="Duplicated hybrid motif"/>
    <property type="match status" value="1"/>
</dbReference>
<dbReference type="InterPro" id="IPR011055">
    <property type="entry name" value="Dup_hybrid_motif"/>
</dbReference>
<feature type="transmembrane region" description="Helical" evidence="13">
    <location>
        <begin position="473"/>
        <end position="496"/>
    </location>
</feature>
<evidence type="ECO:0000259" key="16">
    <source>
        <dbReference type="PROSITE" id="PS51103"/>
    </source>
</evidence>
<feature type="transmembrane region" description="Helical" evidence="13">
    <location>
        <begin position="129"/>
        <end position="152"/>
    </location>
</feature>
<keyword evidence="2" id="KW-0813">Transport</keyword>
<dbReference type="InterPro" id="IPR018113">
    <property type="entry name" value="PTrfase_EIIB_Cys"/>
</dbReference>
<keyword evidence="4" id="KW-0762">Sugar transport</keyword>
<accession>A0AAW9KQ34</accession>
<feature type="transmembrane region" description="Helical" evidence="13">
    <location>
        <begin position="164"/>
        <end position="184"/>
    </location>
</feature>
<feature type="domain" description="PTS EIIB type-1" evidence="15">
    <location>
        <begin position="5"/>
        <end position="88"/>
    </location>
</feature>
<comment type="caution">
    <text evidence="17">The sequence shown here is derived from an EMBL/GenBank/DDBJ whole genome shotgun (WGS) entry which is preliminary data.</text>
</comment>
<evidence type="ECO:0000256" key="12">
    <source>
        <dbReference type="SAM" id="MobiDB-lite"/>
    </source>
</evidence>
<dbReference type="GO" id="GO:0016301">
    <property type="term" value="F:kinase activity"/>
    <property type="evidence" value="ECO:0007669"/>
    <property type="project" value="UniProtKB-KW"/>
</dbReference>
<evidence type="ECO:0000256" key="8">
    <source>
        <dbReference type="ARBA" id="ARBA00022777"/>
    </source>
</evidence>
<dbReference type="RefSeq" id="WP_322911677.1">
    <property type="nucleotide sequence ID" value="NZ_JAXBCZ010000001.1"/>
</dbReference>
<sequence>MATTTSTPEAILDAVGGADNIIHFTHCATRLRFELKDASGIDKAAVEAIPGVMGAVPQSGDRYQIVIGGAVQSVYDEINNLPAMKSQGGSSGSGQSDADVKAAVRAKARGKNAYVDAFFEYLSDSFRPLLPVLLGASLIIAGEAIFEAFGLINTHAENADKPVTLLFVDAMFRSVFYFLPIMVAYNASKKLKIDPWVGTAIMAALLTPEYIFLSDKVLQKKGVIDCVHNATLDKDLCVAHVAGIPMQLNDYGGQVFVPLMMVAILALVYKGLVKIVPSNVQMVFVPFLSFVIMMPVTAFLIGPLGVWIGTGLGTALFWLNSHAPIIFAILIPMVYPFLVPLGLHWPLNALMLANIASEATHHTDFIQGPMGAWNFACFGATAAVLVWSIRDKDNEMRQTATGALFAGLLGGISEPSLYGIHLRFKRIYPFMLVGCAVGGLVEGIGSMLGGIDGVTTTTFAFTSLLTIPVFNPMWLYGIAVAAAFATSFFLIVTFGYRTKEERAEALAAAGTAKTGNATASAPAETSEAPKAAAAAAAPVEEGDRAAKAPTPKPALVPGAVTEIASPLKATTMDLDKVPDPVFSSGAVGQGVGLEPQGDIVVTAPADGTVVVAPSSGHAFGITLDSGVEILIHVGLDTVNLEGKGFDVKVSQGDHVSAGQELVRVDRSVIEQAGYPLTTPVLVTNTASFASVEVVGGDSVEPGEALIKVTAPEA</sequence>
<dbReference type="Pfam" id="PF00367">
    <property type="entry name" value="PTS_EIIB"/>
    <property type="match status" value="1"/>
</dbReference>
<feature type="region of interest" description="Disordered" evidence="12">
    <location>
        <begin position="516"/>
        <end position="552"/>
    </location>
</feature>
<dbReference type="InterPro" id="IPR050558">
    <property type="entry name" value="PTS_Sugar-Specific_Components"/>
</dbReference>
<dbReference type="Gene3D" id="3.30.1360.60">
    <property type="entry name" value="Glucose permease domain IIB"/>
    <property type="match status" value="1"/>
</dbReference>
<dbReference type="NCBIfam" id="TIGR00830">
    <property type="entry name" value="PTBA"/>
    <property type="match status" value="1"/>
</dbReference>
<dbReference type="SUPFAM" id="SSF55604">
    <property type="entry name" value="Glucose permease domain IIB"/>
    <property type="match status" value="1"/>
</dbReference>
<evidence type="ECO:0000256" key="2">
    <source>
        <dbReference type="ARBA" id="ARBA00022448"/>
    </source>
</evidence>
<dbReference type="PROSITE" id="PS51103">
    <property type="entry name" value="PTS_EIIC_TYPE_1"/>
    <property type="match status" value="1"/>
</dbReference>
<feature type="transmembrane region" description="Helical" evidence="13">
    <location>
        <begin position="371"/>
        <end position="389"/>
    </location>
</feature>
<evidence type="ECO:0000313" key="18">
    <source>
        <dbReference type="Proteomes" id="UP001289581"/>
    </source>
</evidence>
<evidence type="ECO:0000256" key="10">
    <source>
        <dbReference type="ARBA" id="ARBA00023136"/>
    </source>
</evidence>
<dbReference type="PROSITE" id="PS51098">
    <property type="entry name" value="PTS_EIIB_TYPE_1"/>
    <property type="match status" value="1"/>
</dbReference>
<dbReference type="GO" id="GO:0009401">
    <property type="term" value="P:phosphoenolpyruvate-dependent sugar phosphotransferase system"/>
    <property type="evidence" value="ECO:0007669"/>
    <property type="project" value="UniProtKB-KW"/>
</dbReference>
<keyword evidence="9 13" id="KW-1133">Transmembrane helix</keyword>
<keyword evidence="6" id="KW-0598">Phosphotransferase system</keyword>
<reference evidence="17 18" key="1">
    <citation type="submission" date="2023-06" db="EMBL/GenBank/DDBJ databases">
        <title>Actinomyces orist ORNL 0101 HMT-893 genome.</title>
        <authorList>
            <person name="Johnston C.D."/>
            <person name="Chen T."/>
            <person name="Dewhirst F.E."/>
        </authorList>
    </citation>
    <scope>NUCLEOTIDE SEQUENCE [LARGE SCALE GENOMIC DNA]</scope>
    <source>
        <strain evidence="17 18">ORNL 0101</strain>
    </source>
</reference>
<dbReference type="Proteomes" id="UP001289581">
    <property type="component" value="Unassembled WGS sequence"/>
</dbReference>
<keyword evidence="7 13" id="KW-0812">Transmembrane</keyword>
<dbReference type="Pfam" id="PF02378">
    <property type="entry name" value="PTS_EIIC"/>
    <property type="match status" value="1"/>
</dbReference>
<feature type="active site" description="Phosphocysteine intermediate; for EIIB activity" evidence="11">
    <location>
        <position position="27"/>
    </location>
</feature>
<name>A0AAW9KQ34_9ACTO</name>
<dbReference type="FunFam" id="2.70.70.10:FF:000001">
    <property type="entry name" value="PTS system glucose-specific IIA component"/>
    <property type="match status" value="1"/>
</dbReference>
<evidence type="ECO:0000259" key="15">
    <source>
        <dbReference type="PROSITE" id="PS51098"/>
    </source>
</evidence>
<keyword evidence="8" id="KW-0418">Kinase</keyword>
<dbReference type="InterPro" id="IPR001996">
    <property type="entry name" value="PTS_IIB_1"/>
</dbReference>
<keyword evidence="18" id="KW-1185">Reference proteome</keyword>
<proteinExistence type="predicted"/>
<evidence type="ECO:0000256" key="6">
    <source>
        <dbReference type="ARBA" id="ARBA00022683"/>
    </source>
</evidence>
<dbReference type="PROSITE" id="PS51093">
    <property type="entry name" value="PTS_EIIA_TYPE_1"/>
    <property type="match status" value="1"/>
</dbReference>
<feature type="transmembrane region" description="Helical" evidence="13">
    <location>
        <begin position="284"/>
        <end position="309"/>
    </location>
</feature>
<evidence type="ECO:0000256" key="11">
    <source>
        <dbReference type="PROSITE-ProRule" id="PRU00421"/>
    </source>
</evidence>
<feature type="domain" description="PTS EIIC type-1" evidence="16">
    <location>
        <begin position="120"/>
        <end position="508"/>
    </location>
</feature>
<dbReference type="PROSITE" id="PS01035">
    <property type="entry name" value="PTS_EIIB_TYPE_1_CYS"/>
    <property type="match status" value="1"/>
</dbReference>
<dbReference type="PROSITE" id="PS00371">
    <property type="entry name" value="PTS_EIIA_TYPE_1_HIS"/>
    <property type="match status" value="1"/>
</dbReference>
<feature type="domain" description="PTS EIIA type-1" evidence="14">
    <location>
        <begin position="579"/>
        <end position="684"/>
    </location>
</feature>
<feature type="transmembrane region" description="Helical" evidence="13">
    <location>
        <begin position="196"/>
        <end position="213"/>
    </location>
</feature>
<dbReference type="InterPro" id="IPR013013">
    <property type="entry name" value="PTS_EIIC_1"/>
</dbReference>
<evidence type="ECO:0000256" key="9">
    <source>
        <dbReference type="ARBA" id="ARBA00022989"/>
    </source>
</evidence>
<feature type="transmembrane region" description="Helical" evidence="13">
    <location>
        <begin position="401"/>
        <end position="420"/>
    </location>
</feature>
<evidence type="ECO:0000259" key="14">
    <source>
        <dbReference type="PROSITE" id="PS51093"/>
    </source>
</evidence>
<keyword evidence="3" id="KW-1003">Cell membrane</keyword>
<feature type="transmembrane region" description="Helical" evidence="13">
    <location>
        <begin position="427"/>
        <end position="451"/>
    </location>
</feature>
<evidence type="ECO:0000256" key="1">
    <source>
        <dbReference type="ARBA" id="ARBA00004651"/>
    </source>
</evidence>
<evidence type="ECO:0000313" key="17">
    <source>
        <dbReference type="EMBL" id="MEA1304169.1"/>
    </source>
</evidence>
<feature type="compositionally biased region" description="Low complexity" evidence="12">
    <location>
        <begin position="516"/>
        <end position="537"/>
    </location>
</feature>
<dbReference type="GO" id="GO:0015771">
    <property type="term" value="P:trehalose transport"/>
    <property type="evidence" value="ECO:0007669"/>
    <property type="project" value="TreeGrafter"/>
</dbReference>
<dbReference type="InterPro" id="IPR001127">
    <property type="entry name" value="PTS_EIIA_1_perm"/>
</dbReference>